<dbReference type="EMBL" id="JASPKZ010003857">
    <property type="protein sequence ID" value="KAJ9591781.1"/>
    <property type="molecule type" value="Genomic_DNA"/>
</dbReference>
<accession>A0AAD8A4F1</accession>
<dbReference type="Proteomes" id="UP001233999">
    <property type="component" value="Unassembled WGS sequence"/>
</dbReference>
<organism evidence="1 2">
    <name type="scientific">Diploptera punctata</name>
    <name type="common">Pacific beetle cockroach</name>
    <dbReference type="NCBI Taxonomy" id="6984"/>
    <lineage>
        <taxon>Eukaryota</taxon>
        <taxon>Metazoa</taxon>
        <taxon>Ecdysozoa</taxon>
        <taxon>Arthropoda</taxon>
        <taxon>Hexapoda</taxon>
        <taxon>Insecta</taxon>
        <taxon>Pterygota</taxon>
        <taxon>Neoptera</taxon>
        <taxon>Polyneoptera</taxon>
        <taxon>Dictyoptera</taxon>
        <taxon>Blattodea</taxon>
        <taxon>Blaberoidea</taxon>
        <taxon>Blaberidae</taxon>
        <taxon>Diplopterinae</taxon>
        <taxon>Diploptera</taxon>
    </lineage>
</organism>
<name>A0AAD8A4F1_DIPPU</name>
<protein>
    <submittedName>
        <fullName evidence="1">Uncharacterized protein</fullName>
    </submittedName>
</protein>
<evidence type="ECO:0000313" key="1">
    <source>
        <dbReference type="EMBL" id="KAJ9591781.1"/>
    </source>
</evidence>
<sequence>AYSISVYNQVSEFLIMCVYPHYKTQFELCRTVLNLAVYLKIKIVTKISLLLNKLVVYARKFVPNSLTIYHLASELDSLD</sequence>
<reference evidence="1" key="1">
    <citation type="journal article" date="2023" name="IScience">
        <title>Live-bearing cockroach genome reveals convergent evolutionary mechanisms linked to viviparity in insects and beyond.</title>
        <authorList>
            <person name="Fouks B."/>
            <person name="Harrison M.C."/>
            <person name="Mikhailova A.A."/>
            <person name="Marchal E."/>
            <person name="English S."/>
            <person name="Carruthers M."/>
            <person name="Jennings E.C."/>
            <person name="Chiamaka E.L."/>
            <person name="Frigard R.A."/>
            <person name="Pippel M."/>
            <person name="Attardo G.M."/>
            <person name="Benoit J.B."/>
            <person name="Bornberg-Bauer E."/>
            <person name="Tobe S.S."/>
        </authorList>
    </citation>
    <scope>NUCLEOTIDE SEQUENCE</scope>
    <source>
        <strain evidence="1">Stay&amp;Tobe</strain>
    </source>
</reference>
<feature type="non-terminal residue" evidence="1">
    <location>
        <position position="79"/>
    </location>
</feature>
<gene>
    <name evidence="1" type="ORF">L9F63_001717</name>
</gene>
<proteinExistence type="predicted"/>
<keyword evidence="2" id="KW-1185">Reference proteome</keyword>
<dbReference type="AlphaFoldDB" id="A0AAD8A4F1"/>
<evidence type="ECO:0000313" key="2">
    <source>
        <dbReference type="Proteomes" id="UP001233999"/>
    </source>
</evidence>
<reference evidence="1" key="2">
    <citation type="submission" date="2023-05" db="EMBL/GenBank/DDBJ databases">
        <authorList>
            <person name="Fouks B."/>
        </authorList>
    </citation>
    <scope>NUCLEOTIDE SEQUENCE</scope>
    <source>
        <strain evidence="1">Stay&amp;Tobe</strain>
        <tissue evidence="1">Testes</tissue>
    </source>
</reference>
<comment type="caution">
    <text evidence="1">The sequence shown here is derived from an EMBL/GenBank/DDBJ whole genome shotgun (WGS) entry which is preliminary data.</text>
</comment>
<feature type="non-terminal residue" evidence="1">
    <location>
        <position position="1"/>
    </location>
</feature>